<organism evidence="6 7">
    <name type="scientific">Pedococcus aerophilus</name>
    <dbReference type="NCBI Taxonomy" id="436356"/>
    <lineage>
        <taxon>Bacteria</taxon>
        <taxon>Bacillati</taxon>
        <taxon>Actinomycetota</taxon>
        <taxon>Actinomycetes</taxon>
        <taxon>Micrococcales</taxon>
        <taxon>Intrasporangiaceae</taxon>
        <taxon>Pedococcus</taxon>
    </lineage>
</organism>
<keyword evidence="4" id="KW-0067">ATP-binding</keyword>
<dbReference type="SUPFAM" id="SSF55931">
    <property type="entry name" value="Glutamine synthetase/guanido kinase"/>
    <property type="match status" value="1"/>
</dbReference>
<dbReference type="Gene3D" id="3.30.590.20">
    <property type="match status" value="1"/>
</dbReference>
<evidence type="ECO:0000256" key="4">
    <source>
        <dbReference type="ARBA" id="ARBA00022840"/>
    </source>
</evidence>
<dbReference type="GO" id="GO:0016874">
    <property type="term" value="F:ligase activity"/>
    <property type="evidence" value="ECO:0007669"/>
    <property type="project" value="UniProtKB-KW"/>
</dbReference>
<dbReference type="EMBL" id="BAAARN010000001">
    <property type="protein sequence ID" value="GAA2730118.1"/>
    <property type="molecule type" value="Genomic_DNA"/>
</dbReference>
<protein>
    <recommendedName>
        <fullName evidence="1">glutamate--cysteine ligase</fullName>
        <ecNumber evidence="1">6.3.2.2</ecNumber>
    </recommendedName>
</protein>
<accession>A0ABN3UCH2</accession>
<dbReference type="Pfam" id="PF04107">
    <property type="entry name" value="GCS2"/>
    <property type="match status" value="1"/>
</dbReference>
<evidence type="ECO:0000256" key="1">
    <source>
        <dbReference type="ARBA" id="ARBA00012220"/>
    </source>
</evidence>
<comment type="catalytic activity">
    <reaction evidence="5">
        <text>L-cysteine + L-glutamate + ATP = gamma-L-glutamyl-L-cysteine + ADP + phosphate + H(+)</text>
        <dbReference type="Rhea" id="RHEA:13285"/>
        <dbReference type="ChEBI" id="CHEBI:15378"/>
        <dbReference type="ChEBI" id="CHEBI:29985"/>
        <dbReference type="ChEBI" id="CHEBI:30616"/>
        <dbReference type="ChEBI" id="CHEBI:35235"/>
        <dbReference type="ChEBI" id="CHEBI:43474"/>
        <dbReference type="ChEBI" id="CHEBI:58173"/>
        <dbReference type="ChEBI" id="CHEBI:456216"/>
        <dbReference type="EC" id="6.3.2.2"/>
    </reaction>
</comment>
<dbReference type="InterPro" id="IPR035434">
    <property type="entry name" value="GCL_bact_plant"/>
</dbReference>
<proteinExistence type="predicted"/>
<evidence type="ECO:0000313" key="6">
    <source>
        <dbReference type="EMBL" id="GAA2730118.1"/>
    </source>
</evidence>
<gene>
    <name evidence="6" type="primary">egtA</name>
    <name evidence="6" type="ORF">GCM10009867_00830</name>
</gene>
<evidence type="ECO:0000313" key="7">
    <source>
        <dbReference type="Proteomes" id="UP001501326"/>
    </source>
</evidence>
<reference evidence="6 7" key="1">
    <citation type="journal article" date="2019" name="Int. J. Syst. Evol. Microbiol.">
        <title>The Global Catalogue of Microorganisms (GCM) 10K type strain sequencing project: providing services to taxonomists for standard genome sequencing and annotation.</title>
        <authorList>
            <consortium name="The Broad Institute Genomics Platform"/>
            <consortium name="The Broad Institute Genome Sequencing Center for Infectious Disease"/>
            <person name="Wu L."/>
            <person name="Ma J."/>
        </authorList>
    </citation>
    <scope>NUCLEOTIDE SEQUENCE [LARGE SCALE GENOMIC DNA]</scope>
    <source>
        <strain evidence="6 7">JCM 16378</strain>
    </source>
</reference>
<keyword evidence="2 6" id="KW-0436">Ligase</keyword>
<dbReference type="EC" id="6.3.2.2" evidence="1"/>
<keyword evidence="3" id="KW-0547">Nucleotide-binding</keyword>
<evidence type="ECO:0000256" key="2">
    <source>
        <dbReference type="ARBA" id="ARBA00022598"/>
    </source>
</evidence>
<name>A0ABN3UCH2_9MICO</name>
<evidence type="ECO:0000256" key="3">
    <source>
        <dbReference type="ARBA" id="ARBA00022741"/>
    </source>
</evidence>
<keyword evidence="7" id="KW-1185">Reference proteome</keyword>
<dbReference type="InterPro" id="IPR006336">
    <property type="entry name" value="GCS2"/>
</dbReference>
<dbReference type="PANTHER" id="PTHR34378">
    <property type="entry name" value="GLUTAMATE--CYSTEINE LIGASE, CHLOROPLASTIC"/>
    <property type="match status" value="1"/>
</dbReference>
<dbReference type="PANTHER" id="PTHR34378:SF1">
    <property type="entry name" value="GLUTAMATE--CYSTEINE LIGASE, CHLOROPLASTIC"/>
    <property type="match status" value="1"/>
</dbReference>
<dbReference type="InterPro" id="IPR014746">
    <property type="entry name" value="Gln_synth/guanido_kin_cat_dom"/>
</dbReference>
<comment type="caution">
    <text evidence="6">The sequence shown here is derived from an EMBL/GenBank/DDBJ whole genome shotgun (WGS) entry which is preliminary data.</text>
</comment>
<sequence>MVEALALADLPVGTVGLEVEGHAVVWDDPTARPSFEVLSAVASRVADLPAGGRTTLEPGGQVEVSSAPHPDIDTALVAMAQDTAHLREALAQEGLGWALLGSDPLRPPQRVNPAPRYAAMERFFSATGDTRDHGATMMCSTAALQLNLQPGRPDQWVDRVRRAQRLGPLLTALSGSSAFLAGRDTGWHSARQRAWTGLGELRAGPIDDIDPARAWARRALEAPVVLLPVGPGGAGVGVVGSEPATGGAAGAGRLPSRTLQEWLVDPAGWPAATVGDVRRQLSTLFPPVRLRGWLELRCLDSLPDRWWPAVAALTTAWMDDETVHPVVDAAVAETAGRWHEAASTGLGDDALRRTAATLLDAALPVVPERVRPAVEELAELAATGRSPGSLIVDDLRRRGPAVVLEEMSRA</sequence>
<evidence type="ECO:0000256" key="5">
    <source>
        <dbReference type="ARBA" id="ARBA00048819"/>
    </source>
</evidence>
<dbReference type="Proteomes" id="UP001501326">
    <property type="component" value="Unassembled WGS sequence"/>
</dbReference>